<protein>
    <submittedName>
        <fullName evidence="1">Uncharacterized protein</fullName>
    </submittedName>
</protein>
<gene>
    <name evidence="1" type="ORF">EJB05_14220</name>
</gene>
<comment type="caution">
    <text evidence="1">The sequence shown here is derived from an EMBL/GenBank/DDBJ whole genome shotgun (WGS) entry which is preliminary data.</text>
</comment>
<proteinExistence type="predicted"/>
<evidence type="ECO:0000313" key="1">
    <source>
        <dbReference type="EMBL" id="TVU40745.1"/>
    </source>
</evidence>
<dbReference type="EMBL" id="RWGY01000007">
    <property type="protein sequence ID" value="TVU40745.1"/>
    <property type="molecule type" value="Genomic_DNA"/>
</dbReference>
<feature type="non-terminal residue" evidence="1">
    <location>
        <position position="1"/>
    </location>
</feature>
<name>A0A5J9VYN4_9POAL</name>
<dbReference type="AlphaFoldDB" id="A0A5J9VYN4"/>
<reference evidence="1 2" key="1">
    <citation type="journal article" date="2019" name="Sci. Rep.">
        <title>A high-quality genome of Eragrostis curvula grass provides insights into Poaceae evolution and supports new strategies to enhance forage quality.</title>
        <authorList>
            <person name="Carballo J."/>
            <person name="Santos B.A.C.M."/>
            <person name="Zappacosta D."/>
            <person name="Garbus I."/>
            <person name="Selva J.P."/>
            <person name="Gallo C.A."/>
            <person name="Diaz A."/>
            <person name="Albertini E."/>
            <person name="Caccamo M."/>
            <person name="Echenique V."/>
        </authorList>
    </citation>
    <scope>NUCLEOTIDE SEQUENCE [LARGE SCALE GENOMIC DNA]</scope>
    <source>
        <strain evidence="2">cv. Victoria</strain>
        <tissue evidence="1">Leaf</tissue>
    </source>
</reference>
<accession>A0A5J9VYN4</accession>
<keyword evidence="2" id="KW-1185">Reference proteome</keyword>
<dbReference type="Proteomes" id="UP000324897">
    <property type="component" value="Chromosome 4"/>
</dbReference>
<organism evidence="1 2">
    <name type="scientific">Eragrostis curvula</name>
    <name type="common">weeping love grass</name>
    <dbReference type="NCBI Taxonomy" id="38414"/>
    <lineage>
        <taxon>Eukaryota</taxon>
        <taxon>Viridiplantae</taxon>
        <taxon>Streptophyta</taxon>
        <taxon>Embryophyta</taxon>
        <taxon>Tracheophyta</taxon>
        <taxon>Spermatophyta</taxon>
        <taxon>Magnoliopsida</taxon>
        <taxon>Liliopsida</taxon>
        <taxon>Poales</taxon>
        <taxon>Poaceae</taxon>
        <taxon>PACMAD clade</taxon>
        <taxon>Chloridoideae</taxon>
        <taxon>Eragrostideae</taxon>
        <taxon>Eragrostidinae</taxon>
        <taxon>Eragrostis</taxon>
    </lineage>
</organism>
<sequence length="130" mass="14656">MARARELRLRCCSAVDLIYSPAWMRRARRRALRPARRQAGDSSEGSTGAASQSIFGAGWLNLESECHSIGPSHVQAICKLQVRTQFQELIEWIHQFVDHMDQSPSPNQSSWHQHVRNVSGLSSMIKLIAC</sequence>
<dbReference type="Gramene" id="TVU40745">
    <property type="protein sequence ID" value="TVU40745"/>
    <property type="gene ID" value="EJB05_14220"/>
</dbReference>
<evidence type="ECO:0000313" key="2">
    <source>
        <dbReference type="Proteomes" id="UP000324897"/>
    </source>
</evidence>